<proteinExistence type="predicted"/>
<dbReference type="InterPro" id="IPR045039">
    <property type="entry name" value="NSI-like"/>
</dbReference>
<dbReference type="InterPro" id="IPR000182">
    <property type="entry name" value="GNAT_dom"/>
</dbReference>
<dbReference type="Gene3D" id="3.40.630.30">
    <property type="match status" value="1"/>
</dbReference>
<evidence type="ECO:0000313" key="4">
    <source>
        <dbReference type="EMBL" id="SFE70247.1"/>
    </source>
</evidence>
<reference evidence="5" key="1">
    <citation type="submission" date="2016-10" db="EMBL/GenBank/DDBJ databases">
        <authorList>
            <person name="Varghese N."/>
            <person name="Submissions S."/>
        </authorList>
    </citation>
    <scope>NUCLEOTIDE SEQUENCE [LARGE SCALE GENOMIC DNA]</scope>
    <source>
        <strain evidence="5">DSM 19083</strain>
    </source>
</reference>
<accession>A0A1I2CPH5</accession>
<keyword evidence="2" id="KW-0012">Acyltransferase</keyword>
<protein>
    <submittedName>
        <fullName evidence="4">N-acetylglutamate synthase</fullName>
    </submittedName>
</protein>
<organism evidence="4 5">
    <name type="scientific">Flavimobilis marinus</name>
    <dbReference type="NCBI Taxonomy" id="285351"/>
    <lineage>
        <taxon>Bacteria</taxon>
        <taxon>Bacillati</taxon>
        <taxon>Actinomycetota</taxon>
        <taxon>Actinomycetes</taxon>
        <taxon>Micrococcales</taxon>
        <taxon>Jonesiaceae</taxon>
        <taxon>Flavimobilis</taxon>
    </lineage>
</organism>
<gene>
    <name evidence="4" type="ORF">SAMN04488035_0215</name>
</gene>
<name>A0A1I2CPH5_9MICO</name>
<dbReference type="NCBIfam" id="NF005921">
    <property type="entry name" value="PRK07922.1"/>
    <property type="match status" value="1"/>
</dbReference>
<dbReference type="PROSITE" id="PS51186">
    <property type="entry name" value="GNAT"/>
    <property type="match status" value="1"/>
</dbReference>
<dbReference type="Proteomes" id="UP000198520">
    <property type="component" value="Unassembled WGS sequence"/>
</dbReference>
<evidence type="ECO:0000256" key="1">
    <source>
        <dbReference type="ARBA" id="ARBA00022679"/>
    </source>
</evidence>
<dbReference type="PANTHER" id="PTHR43626">
    <property type="entry name" value="ACYL-COA N-ACYLTRANSFERASE"/>
    <property type="match status" value="1"/>
</dbReference>
<dbReference type="RefSeq" id="WP_229828355.1">
    <property type="nucleotide sequence ID" value="NZ_BNAN01000001.1"/>
</dbReference>
<evidence type="ECO:0000259" key="3">
    <source>
        <dbReference type="PROSITE" id="PS51186"/>
    </source>
</evidence>
<dbReference type="InterPro" id="IPR016181">
    <property type="entry name" value="Acyl_CoA_acyltransferase"/>
</dbReference>
<dbReference type="SUPFAM" id="SSF55729">
    <property type="entry name" value="Acyl-CoA N-acyltransferases (Nat)"/>
    <property type="match status" value="1"/>
</dbReference>
<dbReference type="Pfam" id="PF00583">
    <property type="entry name" value="Acetyltransf_1"/>
    <property type="match status" value="1"/>
</dbReference>
<evidence type="ECO:0000256" key="2">
    <source>
        <dbReference type="ARBA" id="ARBA00023315"/>
    </source>
</evidence>
<dbReference type="PANTHER" id="PTHR43626:SF4">
    <property type="entry name" value="GCN5-RELATED N-ACETYLTRANSFERASE 2, CHLOROPLASTIC"/>
    <property type="match status" value="1"/>
</dbReference>
<dbReference type="AlphaFoldDB" id="A0A1I2CPH5"/>
<dbReference type="GO" id="GO:0005737">
    <property type="term" value="C:cytoplasm"/>
    <property type="evidence" value="ECO:0007669"/>
    <property type="project" value="TreeGrafter"/>
</dbReference>
<dbReference type="STRING" id="285351.SAMN04488035_0215"/>
<sequence>MPPASVLTRNLPDGVSVRPARPADVRRIRDLVEPYANERILVAKEQVAYYEAVQEFLVAAVVESSEDDALVDLPDDAQPGDVVGCGALHVMWDDLAEVRTLAVDPSWVGRGVGHAILETLLERARALGLTRLFCLTFEVDFFASHGFEVIQGTPVEPDVYAQLLRSHDDGIAEFLDLARVKPNTLGNTRMLLNL</sequence>
<keyword evidence="1" id="KW-0808">Transferase</keyword>
<feature type="domain" description="N-acetyltransferase" evidence="3">
    <location>
        <begin position="15"/>
        <end position="165"/>
    </location>
</feature>
<evidence type="ECO:0000313" key="5">
    <source>
        <dbReference type="Proteomes" id="UP000198520"/>
    </source>
</evidence>
<dbReference type="EMBL" id="FONZ01000001">
    <property type="protein sequence ID" value="SFE70247.1"/>
    <property type="molecule type" value="Genomic_DNA"/>
</dbReference>
<dbReference type="CDD" id="cd04301">
    <property type="entry name" value="NAT_SF"/>
    <property type="match status" value="1"/>
</dbReference>
<dbReference type="GO" id="GO:0008080">
    <property type="term" value="F:N-acetyltransferase activity"/>
    <property type="evidence" value="ECO:0007669"/>
    <property type="project" value="InterPro"/>
</dbReference>
<keyword evidence="5" id="KW-1185">Reference proteome</keyword>